<feature type="transmembrane region" description="Helical" evidence="1">
    <location>
        <begin position="87"/>
        <end position="108"/>
    </location>
</feature>
<proteinExistence type="predicted"/>
<name>A0AAE0YV43_9GAST</name>
<keyword evidence="1" id="KW-1133">Transmembrane helix</keyword>
<feature type="transmembrane region" description="Helical" evidence="1">
    <location>
        <begin position="45"/>
        <end position="66"/>
    </location>
</feature>
<organism evidence="2 3">
    <name type="scientific">Elysia crispata</name>
    <name type="common">lettuce slug</name>
    <dbReference type="NCBI Taxonomy" id="231223"/>
    <lineage>
        <taxon>Eukaryota</taxon>
        <taxon>Metazoa</taxon>
        <taxon>Spiralia</taxon>
        <taxon>Lophotrochozoa</taxon>
        <taxon>Mollusca</taxon>
        <taxon>Gastropoda</taxon>
        <taxon>Heterobranchia</taxon>
        <taxon>Euthyneura</taxon>
        <taxon>Panpulmonata</taxon>
        <taxon>Sacoglossa</taxon>
        <taxon>Placobranchoidea</taxon>
        <taxon>Plakobranchidae</taxon>
        <taxon>Elysia</taxon>
    </lineage>
</organism>
<evidence type="ECO:0000313" key="2">
    <source>
        <dbReference type="EMBL" id="KAK3757823.1"/>
    </source>
</evidence>
<dbReference type="EMBL" id="JAWDGP010005318">
    <property type="protein sequence ID" value="KAK3757823.1"/>
    <property type="molecule type" value="Genomic_DNA"/>
</dbReference>
<reference evidence="2" key="1">
    <citation type="journal article" date="2023" name="G3 (Bethesda)">
        <title>A reference genome for the long-term kleptoplast-retaining sea slug Elysia crispata morphotype clarki.</title>
        <authorList>
            <person name="Eastman K.E."/>
            <person name="Pendleton A.L."/>
            <person name="Shaikh M.A."/>
            <person name="Suttiyut T."/>
            <person name="Ogas R."/>
            <person name="Tomko P."/>
            <person name="Gavelis G."/>
            <person name="Widhalm J.R."/>
            <person name="Wisecaver J.H."/>
        </authorList>
    </citation>
    <scope>NUCLEOTIDE SEQUENCE</scope>
    <source>
        <strain evidence="2">ECLA1</strain>
    </source>
</reference>
<sequence>MDAITRHGYNANNNIRANGLRNPQFQISTVTWHFVTQVVEMVFRMYLTVLVVLYQWCVQFLSRVLAPLQPALDQARKVPKQDISLQGIVYQYMRLIFLLLLYFSPWLVRLGQYVLGPLRKLRDWAVDYVNGPLDDATTVGKPTLADADN</sequence>
<evidence type="ECO:0000256" key="1">
    <source>
        <dbReference type="SAM" id="Phobius"/>
    </source>
</evidence>
<keyword evidence="1" id="KW-0812">Transmembrane</keyword>
<evidence type="ECO:0000313" key="3">
    <source>
        <dbReference type="Proteomes" id="UP001283361"/>
    </source>
</evidence>
<protein>
    <submittedName>
        <fullName evidence="2">Uncharacterized protein</fullName>
    </submittedName>
</protein>
<keyword evidence="3" id="KW-1185">Reference proteome</keyword>
<accession>A0AAE0YV43</accession>
<comment type="caution">
    <text evidence="2">The sequence shown here is derived from an EMBL/GenBank/DDBJ whole genome shotgun (WGS) entry which is preliminary data.</text>
</comment>
<dbReference type="Proteomes" id="UP001283361">
    <property type="component" value="Unassembled WGS sequence"/>
</dbReference>
<dbReference type="AlphaFoldDB" id="A0AAE0YV43"/>
<keyword evidence="1" id="KW-0472">Membrane</keyword>
<gene>
    <name evidence="2" type="ORF">RRG08_049106</name>
</gene>